<evidence type="ECO:0000313" key="3">
    <source>
        <dbReference type="Proteomes" id="UP001476798"/>
    </source>
</evidence>
<name>A0ABV0PUG7_9TELE</name>
<reference evidence="2 3" key="1">
    <citation type="submission" date="2021-06" db="EMBL/GenBank/DDBJ databases">
        <authorList>
            <person name="Palmer J.M."/>
        </authorList>
    </citation>
    <scope>NUCLEOTIDE SEQUENCE [LARGE SCALE GENOMIC DNA]</scope>
    <source>
        <strain evidence="2 3">GA_2019</strain>
        <tissue evidence="2">Muscle</tissue>
    </source>
</reference>
<sequence>MATEWCSSSSSWAGPCIETRPCPSVPSSSSSDRSTSGRRSTTGARDAQWSTVC</sequence>
<proteinExistence type="predicted"/>
<organism evidence="2 3">
    <name type="scientific">Goodea atripinnis</name>
    <dbReference type="NCBI Taxonomy" id="208336"/>
    <lineage>
        <taxon>Eukaryota</taxon>
        <taxon>Metazoa</taxon>
        <taxon>Chordata</taxon>
        <taxon>Craniata</taxon>
        <taxon>Vertebrata</taxon>
        <taxon>Euteleostomi</taxon>
        <taxon>Actinopterygii</taxon>
        <taxon>Neopterygii</taxon>
        <taxon>Teleostei</taxon>
        <taxon>Neoteleostei</taxon>
        <taxon>Acanthomorphata</taxon>
        <taxon>Ovalentaria</taxon>
        <taxon>Atherinomorphae</taxon>
        <taxon>Cyprinodontiformes</taxon>
        <taxon>Goodeidae</taxon>
        <taxon>Goodea</taxon>
    </lineage>
</organism>
<feature type="non-terminal residue" evidence="2">
    <location>
        <position position="1"/>
    </location>
</feature>
<feature type="compositionally biased region" description="Low complexity" evidence="1">
    <location>
        <begin position="19"/>
        <end position="42"/>
    </location>
</feature>
<accession>A0ABV0PUG7</accession>
<keyword evidence="3" id="KW-1185">Reference proteome</keyword>
<dbReference type="Proteomes" id="UP001476798">
    <property type="component" value="Unassembled WGS sequence"/>
</dbReference>
<dbReference type="EMBL" id="JAHRIO010089963">
    <property type="protein sequence ID" value="MEQ2187003.1"/>
    <property type="molecule type" value="Genomic_DNA"/>
</dbReference>
<evidence type="ECO:0000313" key="2">
    <source>
        <dbReference type="EMBL" id="MEQ2187003.1"/>
    </source>
</evidence>
<protein>
    <submittedName>
        <fullName evidence="2">Uncharacterized protein</fullName>
    </submittedName>
</protein>
<feature type="compositionally biased region" description="Polar residues" evidence="1">
    <location>
        <begin position="1"/>
        <end position="12"/>
    </location>
</feature>
<feature type="non-terminal residue" evidence="2">
    <location>
        <position position="53"/>
    </location>
</feature>
<gene>
    <name evidence="2" type="ORF">GOODEAATRI_000030</name>
</gene>
<evidence type="ECO:0000256" key="1">
    <source>
        <dbReference type="SAM" id="MobiDB-lite"/>
    </source>
</evidence>
<comment type="caution">
    <text evidence="2">The sequence shown here is derived from an EMBL/GenBank/DDBJ whole genome shotgun (WGS) entry which is preliminary data.</text>
</comment>
<feature type="region of interest" description="Disordered" evidence="1">
    <location>
        <begin position="1"/>
        <end position="53"/>
    </location>
</feature>